<reference evidence="7 8" key="1">
    <citation type="journal article" date="2024" name="Science">
        <title>Giant polyketide synthase enzymes in the biosynthesis of giant marine polyether toxins.</title>
        <authorList>
            <person name="Fallon T.R."/>
            <person name="Shende V.V."/>
            <person name="Wierzbicki I.H."/>
            <person name="Pendleton A.L."/>
            <person name="Watervoot N.F."/>
            <person name="Auber R.P."/>
            <person name="Gonzalez D.J."/>
            <person name="Wisecaver J.H."/>
            <person name="Moore B.S."/>
        </authorList>
    </citation>
    <scope>NUCLEOTIDE SEQUENCE [LARGE SCALE GENOMIC DNA]</scope>
    <source>
        <strain evidence="7 8">12B1</strain>
    </source>
</reference>
<feature type="transmembrane region" description="Helical" evidence="5">
    <location>
        <begin position="496"/>
        <end position="518"/>
    </location>
</feature>
<dbReference type="PANTHER" id="PTHR14255">
    <property type="entry name" value="CEREBLON"/>
    <property type="match status" value="1"/>
</dbReference>
<dbReference type="Proteomes" id="UP001515480">
    <property type="component" value="Unassembled WGS sequence"/>
</dbReference>
<dbReference type="GO" id="GO:0016567">
    <property type="term" value="P:protein ubiquitination"/>
    <property type="evidence" value="ECO:0007669"/>
    <property type="project" value="TreeGrafter"/>
</dbReference>
<evidence type="ECO:0000256" key="4">
    <source>
        <dbReference type="ARBA" id="ARBA00023136"/>
    </source>
</evidence>
<accession>A0AB34JT22</accession>
<feature type="transmembrane region" description="Helical" evidence="5">
    <location>
        <begin position="113"/>
        <end position="136"/>
    </location>
</feature>
<evidence type="ECO:0000256" key="1">
    <source>
        <dbReference type="ARBA" id="ARBA00004141"/>
    </source>
</evidence>
<evidence type="ECO:0000256" key="2">
    <source>
        <dbReference type="ARBA" id="ARBA00022692"/>
    </source>
</evidence>
<evidence type="ECO:0000313" key="8">
    <source>
        <dbReference type="Proteomes" id="UP001515480"/>
    </source>
</evidence>
<keyword evidence="8" id="KW-1185">Reference proteome</keyword>
<gene>
    <name evidence="7" type="ORF">AB1Y20_018883</name>
</gene>
<feature type="signal peptide" evidence="6">
    <location>
        <begin position="1"/>
        <end position="20"/>
    </location>
</feature>
<keyword evidence="2 5" id="KW-0812">Transmembrane</keyword>
<feature type="transmembrane region" description="Helical" evidence="5">
    <location>
        <begin position="465"/>
        <end position="484"/>
    </location>
</feature>
<dbReference type="AlphaFoldDB" id="A0AB34JT22"/>
<evidence type="ECO:0000256" key="3">
    <source>
        <dbReference type="ARBA" id="ARBA00022989"/>
    </source>
</evidence>
<organism evidence="7 8">
    <name type="scientific">Prymnesium parvum</name>
    <name type="common">Toxic golden alga</name>
    <dbReference type="NCBI Taxonomy" id="97485"/>
    <lineage>
        <taxon>Eukaryota</taxon>
        <taxon>Haptista</taxon>
        <taxon>Haptophyta</taxon>
        <taxon>Prymnesiophyceae</taxon>
        <taxon>Prymnesiales</taxon>
        <taxon>Prymnesiaceae</taxon>
        <taxon>Prymnesium</taxon>
    </lineage>
</organism>
<feature type="transmembrane region" description="Helical" evidence="5">
    <location>
        <begin position="319"/>
        <end position="335"/>
    </location>
</feature>
<keyword evidence="6" id="KW-0732">Signal</keyword>
<feature type="transmembrane region" description="Helical" evidence="5">
    <location>
        <begin position="400"/>
        <end position="423"/>
    </location>
</feature>
<name>A0AB34JT22_PRYPA</name>
<evidence type="ECO:0000256" key="6">
    <source>
        <dbReference type="SAM" id="SignalP"/>
    </source>
</evidence>
<dbReference type="EMBL" id="JBGBPQ010000005">
    <property type="protein sequence ID" value="KAL1523967.1"/>
    <property type="molecule type" value="Genomic_DNA"/>
</dbReference>
<protein>
    <recommendedName>
        <fullName evidence="9">Membrane transporter protein</fullName>
    </recommendedName>
</protein>
<feature type="chain" id="PRO_5044222768" description="Membrane transporter protein" evidence="6">
    <location>
        <begin position="21"/>
        <end position="545"/>
    </location>
</feature>
<evidence type="ECO:0000256" key="5">
    <source>
        <dbReference type="SAM" id="Phobius"/>
    </source>
</evidence>
<comment type="subcellular location">
    <subcellularLocation>
        <location evidence="1">Membrane</location>
        <topology evidence="1">Multi-pass membrane protein</topology>
    </subcellularLocation>
</comment>
<proteinExistence type="predicted"/>
<sequence length="545" mass="56418">MRLTLPPLLLSLAATHGARSHDGSHRRLHCATRHCAAPPSPPQPFLGYSSMCLPSPPGAPCVHKPLLPHLTPLDAIAGLLCLLAAALAMSAGIGGGGIFVPALALLLRFPPHLATALSQALIFGGALGALFVNALARHPHDEARPLIDVGVAAFLAPAEMAGALGGVVMNQALPVLLILLAMTVLLSVVAVQTLRKGFGQWAAEQGVPPTRKLRQTLPRAREEDGERHSLILVDKSDGAQHAPEAADEAEACAPCAEQEMCALEDVPRAREAASPSKDDRRTFLHSLVAAAIGVLAAALTPRKGSVAAGAYASDITADVVSLVCVWFGLLALLLLRGGKGLHSAIGISVCGEAYWGMTALSFVLLLGFSARGGRRLVAKSRRQGSSGDEVHWETETAATAMAATVFAGVLAGMMGVGGGIVLGPLMIHIGMQPQVSTATTATMVLMTSSSAAAVFLLSGACPLDYSLFLGALTLVGGYGGKSLLLHLVRRYQCTALIVLILGSMIAVSMLAIMVTGIINLQEKLLAGADWRSLLAFQQLCPARGS</sequence>
<dbReference type="GO" id="GO:0031464">
    <property type="term" value="C:Cul4A-RING E3 ubiquitin ligase complex"/>
    <property type="evidence" value="ECO:0007669"/>
    <property type="project" value="TreeGrafter"/>
</dbReference>
<feature type="transmembrane region" description="Helical" evidence="5">
    <location>
        <begin position="347"/>
        <end position="370"/>
    </location>
</feature>
<dbReference type="InterPro" id="IPR002781">
    <property type="entry name" value="TM_pro_TauE-like"/>
</dbReference>
<dbReference type="PANTHER" id="PTHR14255:SF3">
    <property type="entry name" value="SULFITE EXPORTER TAUE_SAFE FAMILY PROTEIN 5-RELATED"/>
    <property type="match status" value="1"/>
</dbReference>
<comment type="caution">
    <text evidence="7">The sequence shown here is derived from an EMBL/GenBank/DDBJ whole genome shotgun (WGS) entry which is preliminary data.</text>
</comment>
<dbReference type="Pfam" id="PF01925">
    <property type="entry name" value="TauE"/>
    <property type="match status" value="2"/>
</dbReference>
<dbReference type="GO" id="GO:0016020">
    <property type="term" value="C:membrane"/>
    <property type="evidence" value="ECO:0007669"/>
    <property type="project" value="UniProtKB-SubCell"/>
</dbReference>
<evidence type="ECO:0008006" key="9">
    <source>
        <dbReference type="Google" id="ProtNLM"/>
    </source>
</evidence>
<feature type="transmembrane region" description="Helical" evidence="5">
    <location>
        <begin position="172"/>
        <end position="191"/>
    </location>
</feature>
<keyword evidence="4 5" id="KW-0472">Membrane</keyword>
<feature type="transmembrane region" description="Helical" evidence="5">
    <location>
        <begin position="282"/>
        <end position="299"/>
    </location>
</feature>
<keyword evidence="3 5" id="KW-1133">Transmembrane helix</keyword>
<feature type="transmembrane region" description="Helical" evidence="5">
    <location>
        <begin position="435"/>
        <end position="459"/>
    </location>
</feature>
<feature type="transmembrane region" description="Helical" evidence="5">
    <location>
        <begin position="75"/>
        <end position="106"/>
    </location>
</feature>
<evidence type="ECO:0000313" key="7">
    <source>
        <dbReference type="EMBL" id="KAL1523967.1"/>
    </source>
</evidence>